<feature type="chain" id="PRO_5045528775" evidence="1">
    <location>
        <begin position="38"/>
        <end position="206"/>
    </location>
</feature>
<keyword evidence="1" id="KW-0732">Signal</keyword>
<proteinExistence type="predicted"/>
<keyword evidence="3" id="KW-1185">Reference proteome</keyword>
<dbReference type="InterPro" id="IPR009998">
    <property type="entry name" value="YfaZ"/>
</dbReference>
<name>A0ABU2WKF6_9GAMM</name>
<evidence type="ECO:0000256" key="1">
    <source>
        <dbReference type="SAM" id="SignalP"/>
    </source>
</evidence>
<dbReference type="EMBL" id="JAVRIC010000020">
    <property type="protein sequence ID" value="MDT0498360.1"/>
    <property type="molecule type" value="Genomic_DNA"/>
</dbReference>
<protein>
    <submittedName>
        <fullName evidence="2">YfaZ family outer membrane protein</fullName>
    </submittedName>
</protein>
<comment type="caution">
    <text evidence="2">The sequence shown here is derived from an EMBL/GenBank/DDBJ whole genome shotgun (WGS) entry which is preliminary data.</text>
</comment>
<dbReference type="Proteomes" id="UP001254608">
    <property type="component" value="Unassembled WGS sequence"/>
</dbReference>
<gene>
    <name evidence="2" type="ORF">RM530_13440</name>
</gene>
<feature type="signal peptide" evidence="1">
    <location>
        <begin position="1"/>
        <end position="37"/>
    </location>
</feature>
<organism evidence="2 3">
    <name type="scientific">Banduia mediterranea</name>
    <dbReference type="NCBI Taxonomy" id="3075609"/>
    <lineage>
        <taxon>Bacteria</taxon>
        <taxon>Pseudomonadati</taxon>
        <taxon>Pseudomonadota</taxon>
        <taxon>Gammaproteobacteria</taxon>
        <taxon>Nevskiales</taxon>
        <taxon>Algiphilaceae</taxon>
        <taxon>Banduia</taxon>
    </lineage>
</organism>
<dbReference type="Pfam" id="PF07437">
    <property type="entry name" value="YfaZ"/>
    <property type="match status" value="1"/>
</dbReference>
<sequence length="206" mass="21629">MPMYSKASTVTFAAQARIVSLALSAACLMFVPGMAAAETLDLSLGSDSVSAALGGPLRSGRANAAYDLGFLYSDDRDVGLKQAHAGLLVTGDAGARNADVNAGLGVRAVAADFDGGSGGAIDLGGKVEIRVPNFNRLGLTAYGWYAPKIISFGDFDQNTEFGVMIDYEVIRDAALFVGYREIRFELDDAGEDKVDDSIIAGLRLEF</sequence>
<evidence type="ECO:0000313" key="2">
    <source>
        <dbReference type="EMBL" id="MDT0498360.1"/>
    </source>
</evidence>
<evidence type="ECO:0000313" key="3">
    <source>
        <dbReference type="Proteomes" id="UP001254608"/>
    </source>
</evidence>
<dbReference type="RefSeq" id="WP_311365766.1">
    <property type="nucleotide sequence ID" value="NZ_JAVRIC010000020.1"/>
</dbReference>
<accession>A0ABU2WKF6</accession>
<reference evidence="2 3" key="1">
    <citation type="submission" date="2023-09" db="EMBL/GenBank/DDBJ databases">
        <authorList>
            <person name="Rey-Velasco X."/>
        </authorList>
    </citation>
    <scope>NUCLEOTIDE SEQUENCE [LARGE SCALE GENOMIC DNA]</scope>
    <source>
        <strain evidence="2 3">W345</strain>
    </source>
</reference>